<dbReference type="RefSeq" id="WP_206090971.1">
    <property type="nucleotide sequence ID" value="NZ_CP065053.1"/>
</dbReference>
<reference evidence="1 2" key="1">
    <citation type="submission" date="2020-11" db="EMBL/GenBank/DDBJ databases">
        <authorList>
            <person name="Sun Q."/>
        </authorList>
    </citation>
    <scope>NUCLEOTIDE SEQUENCE [LARGE SCALE GENOMIC DNA]</scope>
    <source>
        <strain evidence="1 2">P8398</strain>
    </source>
</reference>
<evidence type="ECO:0008006" key="3">
    <source>
        <dbReference type="Google" id="ProtNLM"/>
    </source>
</evidence>
<dbReference type="Proteomes" id="UP000662888">
    <property type="component" value="Chromosome"/>
</dbReference>
<organism evidence="1 2">
    <name type="scientific">Massilia antarctica</name>
    <dbReference type="NCBI Taxonomy" id="2765360"/>
    <lineage>
        <taxon>Bacteria</taxon>
        <taxon>Pseudomonadati</taxon>
        <taxon>Pseudomonadota</taxon>
        <taxon>Betaproteobacteria</taxon>
        <taxon>Burkholderiales</taxon>
        <taxon>Oxalobacteraceae</taxon>
        <taxon>Telluria group</taxon>
        <taxon>Massilia</taxon>
    </lineage>
</organism>
<evidence type="ECO:0000313" key="1">
    <source>
        <dbReference type="EMBL" id="QPI51370.1"/>
    </source>
</evidence>
<protein>
    <recommendedName>
        <fullName evidence="3">F-box domain-containing protein</fullName>
    </recommendedName>
</protein>
<evidence type="ECO:0000313" key="2">
    <source>
        <dbReference type="Proteomes" id="UP000662888"/>
    </source>
</evidence>
<accession>A0AA48WHN6</accession>
<dbReference type="EMBL" id="CP065053">
    <property type="protein sequence ID" value="QPI51370.1"/>
    <property type="molecule type" value="Genomic_DNA"/>
</dbReference>
<name>A0AA48WHN6_9BURK</name>
<sequence length="269" mass="28743">MKIVRGAGLVYGGSGCRAAGAAPSILTHGGFMSATASTCAHCGRTYFGHLAQHRCGFEALPSGLVRQIGSYLDLPDARNLAAASVRAHAALHDVRAAEFTLQHNNYANKRGTGAATAFGEAIASRAMSLHDPHYRNWDDLSGEEQKPWLERAINDEGARCSLSATPDFIFHGRIADAFTVSVSDKAPDMAAAARRAIVQSLVPNTVTKWNTYGKTSIAIANITSFPPQLLNDEVSKIIHGTLLFEKMKASGAANRLFLVRHLSVTEIVG</sequence>
<dbReference type="PROSITE" id="PS51257">
    <property type="entry name" value="PROKAR_LIPOPROTEIN"/>
    <property type="match status" value="1"/>
</dbReference>
<proteinExistence type="predicted"/>
<gene>
    <name evidence="1" type="ORF">IV454_07575</name>
</gene>
<keyword evidence="2" id="KW-1185">Reference proteome</keyword>